<dbReference type="Proteomes" id="UP001060771">
    <property type="component" value="Chromosome"/>
</dbReference>
<evidence type="ECO:0000313" key="2">
    <source>
        <dbReference type="Proteomes" id="UP001060771"/>
    </source>
</evidence>
<protein>
    <submittedName>
        <fullName evidence="1">Uncharacterized protein</fullName>
    </submittedName>
</protein>
<evidence type="ECO:0000313" key="1">
    <source>
        <dbReference type="EMBL" id="BDR92410.1"/>
    </source>
</evidence>
<accession>A0ABN6SRF2</accession>
<proteinExistence type="predicted"/>
<gene>
    <name evidence="1" type="ORF">Vsou_15030</name>
</gene>
<organism evidence="1 2">
    <name type="scientific">Vulcanisaeta souniana JCM 11219</name>
    <dbReference type="NCBI Taxonomy" id="1293586"/>
    <lineage>
        <taxon>Archaea</taxon>
        <taxon>Thermoproteota</taxon>
        <taxon>Thermoprotei</taxon>
        <taxon>Thermoproteales</taxon>
        <taxon>Thermoproteaceae</taxon>
        <taxon>Vulcanisaeta</taxon>
    </lineage>
</organism>
<name>A0ABN6SRF2_9CREN</name>
<sequence length="55" mass="6017">MAIGSSSKLEITLTMFSFLFGVRILNPLASKFSAVARLTPAITSQPRVRRFGSLM</sequence>
<dbReference type="EMBL" id="AP026830">
    <property type="protein sequence ID" value="BDR92410.1"/>
    <property type="molecule type" value="Genomic_DNA"/>
</dbReference>
<keyword evidence="2" id="KW-1185">Reference proteome</keyword>
<reference evidence="2" key="1">
    <citation type="submission" date="2022-09" db="EMBL/GenBank/DDBJ databases">
        <title>Complete genome sequence of Vulcanisaeta souniana.</title>
        <authorList>
            <person name="Kato S."/>
            <person name="Itoh T."/>
            <person name="Ohkuma M."/>
        </authorList>
    </citation>
    <scope>NUCLEOTIDE SEQUENCE [LARGE SCALE GENOMIC DNA]</scope>
    <source>
        <strain evidence="2">JCM 11219</strain>
    </source>
</reference>